<dbReference type="Proteomes" id="UP001203880">
    <property type="component" value="Unassembled WGS sequence"/>
</dbReference>
<evidence type="ECO:0000313" key="2">
    <source>
        <dbReference type="EMBL" id="MCL6284489.1"/>
    </source>
</evidence>
<feature type="domain" description="DUF6473" evidence="1">
    <location>
        <begin position="1"/>
        <end position="267"/>
    </location>
</feature>
<evidence type="ECO:0000259" key="1">
    <source>
        <dbReference type="Pfam" id="PF20078"/>
    </source>
</evidence>
<organism evidence="2 3">
    <name type="scientific">Ruegeria spongiae</name>
    <dbReference type="NCBI Taxonomy" id="2942209"/>
    <lineage>
        <taxon>Bacteria</taxon>
        <taxon>Pseudomonadati</taxon>
        <taxon>Pseudomonadota</taxon>
        <taxon>Alphaproteobacteria</taxon>
        <taxon>Rhodobacterales</taxon>
        <taxon>Roseobacteraceae</taxon>
        <taxon>Ruegeria</taxon>
    </lineage>
</organism>
<dbReference type="RefSeq" id="WP_249710543.1">
    <property type="nucleotide sequence ID" value="NZ_JAMFMB010000016.1"/>
</dbReference>
<sequence>MSYQVPGATSPDEMTCYYGNSRLPVRGPRRDLDARYVACLGGTETFGRFVTAPYSELLERKLKRKSVNLGGVNCGLDAWLGDPDLIDIAKGAELCVLQLPALQQLSNRFYRVHPRRNDRFLRASDGLQALYPDVDFTEFHFTGHLMRHLQAADAERFETIKTELERAWLNRMQHLISVLDTNVVLLRLQIETEDMIGDPAPVSAGMLARIAPQAQAVLDIPVRPAGQSMELGDMIFGTLQQPAAEHMLGPATHQVIADRLTRTIRDLD</sequence>
<name>A0ABT0Q3P2_9RHOB</name>
<dbReference type="InterPro" id="IPR045524">
    <property type="entry name" value="DUF6473"/>
</dbReference>
<protein>
    <submittedName>
        <fullName evidence="2">DUF6473 family protein</fullName>
    </submittedName>
</protein>
<proteinExistence type="predicted"/>
<comment type="caution">
    <text evidence="2">The sequence shown here is derived from an EMBL/GenBank/DDBJ whole genome shotgun (WGS) entry which is preliminary data.</text>
</comment>
<keyword evidence="3" id="KW-1185">Reference proteome</keyword>
<dbReference type="Pfam" id="PF20078">
    <property type="entry name" value="DUF6473"/>
    <property type="match status" value="1"/>
</dbReference>
<gene>
    <name evidence="2" type="ORF">M3P21_13220</name>
</gene>
<dbReference type="EMBL" id="JAMFMB010000016">
    <property type="protein sequence ID" value="MCL6284489.1"/>
    <property type="molecule type" value="Genomic_DNA"/>
</dbReference>
<accession>A0ABT0Q3P2</accession>
<reference evidence="2" key="1">
    <citation type="submission" date="2022-05" db="EMBL/GenBank/DDBJ databases">
        <authorList>
            <person name="Park J.-S."/>
        </authorList>
    </citation>
    <scope>NUCLEOTIDE SEQUENCE</scope>
    <source>
        <strain evidence="2">2012CJ41-6</strain>
    </source>
</reference>
<evidence type="ECO:0000313" key="3">
    <source>
        <dbReference type="Proteomes" id="UP001203880"/>
    </source>
</evidence>